<dbReference type="RefSeq" id="WP_326455114.1">
    <property type="nucleotide sequence ID" value="NZ_JAYMFH010000016.1"/>
</dbReference>
<sequence>MAQGKAPMIAELNELIHDEHFMAFIQEKAWNYESRDDFLASSPPCGLDADTTWELVSFVRRMSGWPPVRSQMPRAGKALTPDLAFQTTPPSVEATISELAARCDEHSRLWEALEPLIRHRRIVSPLAEDLAAAVEREGLAISYETVRALILDTREPQGDDERIVANTAALLWEPCAPGTIPTADVLRDLHQAIVCGTDSFESASRAAAAAPPSSMPEAFVQRKVSFEELARVAGQESQWGVHPLPGIIMNAGILWNSRTVGPANAFLEVVLRRRALARIGLPVLACVPLSSLRLSWERGSAPELLEPFRYGEAFLVSEFGLDCTPYLIQMLAMMEHYVDKLEGEVRAIAAADAARREAVSRDARLSHRQKDLLSTLIADPDARVDVGAYRERFDCAVSTARDDLNRLVDLRYCSTAYQGKKQVFWLNEMS</sequence>
<evidence type="ECO:0008006" key="3">
    <source>
        <dbReference type="Google" id="ProtNLM"/>
    </source>
</evidence>
<name>A0ABU6J1Y0_9ACTN</name>
<evidence type="ECO:0000313" key="1">
    <source>
        <dbReference type="EMBL" id="MEC4295734.1"/>
    </source>
</evidence>
<accession>A0ABU6J1Y0</accession>
<organism evidence="1 2">
    <name type="scientific">Adlercreutzia shanghongiae</name>
    <dbReference type="NCBI Taxonomy" id="3111773"/>
    <lineage>
        <taxon>Bacteria</taxon>
        <taxon>Bacillati</taxon>
        <taxon>Actinomycetota</taxon>
        <taxon>Coriobacteriia</taxon>
        <taxon>Eggerthellales</taxon>
        <taxon>Eggerthellaceae</taxon>
        <taxon>Adlercreutzia</taxon>
    </lineage>
</organism>
<protein>
    <recommendedName>
        <fullName evidence="3">Fido domain-containing protein</fullName>
    </recommendedName>
</protein>
<evidence type="ECO:0000313" key="2">
    <source>
        <dbReference type="Proteomes" id="UP001343724"/>
    </source>
</evidence>
<keyword evidence="2" id="KW-1185">Reference proteome</keyword>
<reference evidence="1 2" key="1">
    <citation type="submission" date="2024-01" db="EMBL/GenBank/DDBJ databases">
        <title>novel species in genus Adlercreutzia.</title>
        <authorList>
            <person name="Liu X."/>
        </authorList>
    </citation>
    <scope>NUCLEOTIDE SEQUENCE [LARGE SCALE GENOMIC DNA]</scope>
    <source>
        <strain evidence="1 2">R22</strain>
    </source>
</reference>
<comment type="caution">
    <text evidence="1">The sequence shown here is derived from an EMBL/GenBank/DDBJ whole genome shotgun (WGS) entry which is preliminary data.</text>
</comment>
<dbReference type="Proteomes" id="UP001343724">
    <property type="component" value="Unassembled WGS sequence"/>
</dbReference>
<gene>
    <name evidence="1" type="ORF">VJ920_10460</name>
</gene>
<proteinExistence type="predicted"/>
<dbReference type="EMBL" id="JAYMFH010000016">
    <property type="protein sequence ID" value="MEC4295734.1"/>
    <property type="molecule type" value="Genomic_DNA"/>
</dbReference>